<feature type="transmembrane region" description="Helical" evidence="1">
    <location>
        <begin position="21"/>
        <end position="42"/>
    </location>
</feature>
<gene>
    <name evidence="2" type="ORF">SSPO_085640</name>
</gene>
<reference evidence="2 3" key="1">
    <citation type="journal article" date="2020" name="Int. J. Syst. Evol. Microbiol.">
        <title>Reclassification of Streptomyces castelarensis and Streptomyces sporoclivatus as later heterotypic synonyms of Streptomyces antimycoticus.</title>
        <authorList>
            <person name="Komaki H."/>
            <person name="Tamura T."/>
        </authorList>
    </citation>
    <scope>NUCLEOTIDE SEQUENCE [LARGE SCALE GENOMIC DNA]</scope>
    <source>
        <strain evidence="2 3">NBRC 100767</strain>
    </source>
</reference>
<protein>
    <submittedName>
        <fullName evidence="2">Uncharacterized protein</fullName>
    </submittedName>
</protein>
<dbReference type="Proteomes" id="UP000463951">
    <property type="component" value="Chromosome"/>
</dbReference>
<dbReference type="InterPro" id="IPR036188">
    <property type="entry name" value="FAD/NAD-bd_sf"/>
</dbReference>
<keyword evidence="1" id="KW-0812">Transmembrane</keyword>
<evidence type="ECO:0000313" key="3">
    <source>
        <dbReference type="Proteomes" id="UP000463951"/>
    </source>
</evidence>
<keyword evidence="1" id="KW-0472">Membrane</keyword>
<organism evidence="2 3">
    <name type="scientific">Streptomyces antimycoticus</name>
    <dbReference type="NCBI Taxonomy" id="68175"/>
    <lineage>
        <taxon>Bacteria</taxon>
        <taxon>Bacillati</taxon>
        <taxon>Actinomycetota</taxon>
        <taxon>Actinomycetes</taxon>
        <taxon>Kitasatosporales</taxon>
        <taxon>Streptomycetaceae</taxon>
        <taxon>Streptomyces</taxon>
        <taxon>Streptomyces violaceusniger group</taxon>
    </lineage>
</organism>
<accession>A0A499VCB7</accession>
<name>A0A499VCB7_9ACTN</name>
<dbReference type="EMBL" id="AP019620">
    <property type="protein sequence ID" value="BBJ45846.1"/>
    <property type="molecule type" value="Genomic_DNA"/>
</dbReference>
<proteinExistence type="predicted"/>
<keyword evidence="1" id="KW-1133">Transmembrane helix</keyword>
<evidence type="ECO:0000313" key="2">
    <source>
        <dbReference type="EMBL" id="BBJ45846.1"/>
    </source>
</evidence>
<dbReference type="Gene3D" id="3.50.50.60">
    <property type="entry name" value="FAD/NAD(P)-binding domain"/>
    <property type="match status" value="1"/>
</dbReference>
<dbReference type="AlphaFoldDB" id="A0A499VCB7"/>
<evidence type="ECO:0000256" key="1">
    <source>
        <dbReference type="SAM" id="Phobius"/>
    </source>
</evidence>
<sequence>MAYSTTSVTVSTERQGRTVRYTVRTAVVALPVAVLAADAIAFSQRLPKVKTEVFTSAPSQSR</sequence>